<keyword evidence="6" id="KW-1185">Reference proteome</keyword>
<proteinExistence type="predicted"/>
<gene>
    <name evidence="5" type="ORF">Vqi01_34570</name>
</gene>
<sequence>MTMPDRSDDQVAAEVAERVDAARDRAAALALRAASLDAQVTPRPPTRPRVTTAEQDRLLAAQDLAARFYRAQLDGPGGAGPRRWLTGQGVPVDGRWMLGYAPGRPMALVNELRRAGFTDTEILASGLASTGRGGLLVDRFQDRVVVGVRDPQTHAVVSFVGYAPPGADESVPPVLHGPATAIHRPADALVGLAEQPERTGRPVVVAATALEAIARSATAGEDAPVVVAPCGPTLTPTQVAVLTEQADVAAGVTVAIGAGEAGRRAAERAYHLLAPAVQAHPTTPGALRAIGPRPQDRARPLLEAVVTARVEWAARTYQTPAGRAGVARSARSLLRYQVGASGVDIAALEAYVARHLDPEPAPDVQPATPVVDVPAPAPAVLDGAATAHAPPVVDAGEEATADPPADGDQDGPADAEETDEPLRGAGPEALADVPAPAVRDHRGPEQLLLDFGGAGSGADRAADAGAGRSGSAGRGVPRQARPAERGEADGGGGDPPRAAPDRPERRAASGRDADRVDDAGGRPDVDAAGGGPERPVVAAGRGGGGGGGGRRGRAADPDPVAGPVEEASDTAPDHSAGADAGAGDAAESFRPGGQQDLAPAGEMAKLRANLAALRTLREVQAAGRPATKQEQAVLARWASWGAVPGVFESRTNHPDYARFAQQRAELRELLSPQEYAAAELTTLNAHYTDAAYVRAIWDAVRELGFDGGAVLEPGCGSGNFIGLAPPQARMVGVELDPVTAGVAAALYPHAEIRTESFADTRAPFGAFDLAVGNVPYADVRLTDRRHNPGRHSIHNHFIIKSLHLTRPGGLVAVLTSRYTLDSANPAARREMAGLADLVAAVRLPSGAHQATAGTQAITDLLILRRREPDREPGPIAWEQTRPLDLDTAAEQADQVNEYFADRPERVLGEMTLGRGMNRDGELIVRASDNTGEALTRVLRDVVDEARREGLTVTPRVDGDRPAEPLAVLAPTDRAEGHIEAQDDGTFTTVADGQVVPHEVPASQAGELRALLRLRDTVTALLTAEAATVDDGDEHGGPPAPGSPAALRAELNDRYDAYVAAHGPLNRYTLRRTGRTDPETGEPKMARINPPMGRFRQTDPHAATVFALEHFDDTTQTATKADIFARRVILPRAPQLGADTPADALAICVDTHGDVRLPEVARLLGVSEPEARAALGDLVYDDPGTGRLVEAPEYLSGNVRVKLRAAQAAVETDPRFETNVRALQRVIPRDLGPGEIDAAFGAPFLPAPLIQQFLQETLRDPGLRVEHVGGSDWRVRGSRAGVLARSTWGTPGMAAPDLAQRLLTKTPIRVFVEVEEGKRALDVEATAAAQAKAIELEERFGAWVWEDPDRAEQVATTYNEMFNATVPRSYVGVTRSLPGIAVGFTPRPHQVEAVARIVAEPAVGLFHAVGAGKTAVMAISAMEQRRLGLVNKPAIVVPNHMLEQFTREFLQIYPRARLLAAGRDDMSTDRRRRFVARCATGDWDAIIMAASFFERLSLSPDEQSRFLDEELQELRDKIVRAGEQAIANGEDAKRSSSVKRLQKALLRKEERVKEKLDKARDPGVTFEQTGIDYVYRDELHELKNDTITSSIPDAGNDGSDRAVDFRMKLSYLRRQRGQRVVCGATATPIANSVRELYVVTRQLRPDLLQATGTTDFDTWAATFAKVVTAIEVSPTGQGFQMRARLAKYANVPELSLMMRTYGDVRTPEDLALPTPQLTQREDGERAPHIVTLDPSPELEEFISGLDERVERIRNRQVEPQQDNMLKVSGEARAASLDLRLIGEQQTAPGKIDAAAERIAAIWRDTRDTVYLVNPDAADPVPHPTPGALQIVFCDQSTPNPERWNAYDALAELLVERGMPREKIRYIHEADTDAKKASLFNACRSGDVAVLIGSTAKMGVGTNVQARAVALHHLDCPWRPADVTQREGRILRQGNQNPEVSIYRYVVAGSFDAFSWQTMARKGTFIDQIMRGTSAREIEDVSDETLQAHQIKAIATGNPLLMDREQVAQDLTRLERADRTHHNTQAALRRQVGELKAWITKDTRRVEVLDDVIARRQDTRGEKFAMTVAGHRFTKRAEAGRALQHALTATAQGVASTDRREAAGVAQLGGFGVDAVFWSGRDGMLVALRFDGIPDSSTTIGLTSAVEGDPTGLVRRLENQLTDLDTTRTTVQARIAGQHEEITRATEQLDQPFPRRDELLDTRRRLRAINAVIDLMADTTPPTSGAPPAVPVTVGDWMPTDLRESLTPDEQTWLDRRVQHVAGGGAVQDAARTTDLATFTAPFDKALTHALADPGNTEMAVAVMLKCDDPAWRQALYSAAGQAVHQAVRNAPPPASPSVAPAVTPTATAGPHQPVDPLTPAAIVAATTPEDRALLDACSKQAFRADDVQAAIHAHDQVAFATAYGTAMTTAISDVDDPAAVVRLAELHGDEAFRAGLTNLVWDNLAPLLRSERQAVPASAVDSASVAAKAFLPVPRAGSVSGSAAAPVSPASTSTYRAADHDHAR</sequence>
<dbReference type="Gene3D" id="3.90.980.10">
    <property type="entry name" value="DNA primase, catalytic core, N-terminal domain"/>
    <property type="match status" value="1"/>
</dbReference>
<feature type="region of interest" description="Disordered" evidence="2">
    <location>
        <begin position="1068"/>
        <end position="1093"/>
    </location>
</feature>
<dbReference type="SUPFAM" id="SSF52540">
    <property type="entry name" value="P-loop containing nucleoside triphosphate hydrolases"/>
    <property type="match status" value="2"/>
</dbReference>
<dbReference type="SMART" id="SM00490">
    <property type="entry name" value="HELICc"/>
    <property type="match status" value="1"/>
</dbReference>
<organism evidence="5 6">
    <name type="scientific">Micromonospora qiuiae</name>
    <dbReference type="NCBI Taxonomy" id="502268"/>
    <lineage>
        <taxon>Bacteria</taxon>
        <taxon>Bacillati</taxon>
        <taxon>Actinomycetota</taxon>
        <taxon>Actinomycetes</taxon>
        <taxon>Micromonosporales</taxon>
        <taxon>Micromonosporaceae</taxon>
        <taxon>Micromonospora</taxon>
    </lineage>
</organism>
<protein>
    <recommendedName>
        <fullName evidence="7">Helicase</fullName>
    </recommendedName>
</protein>
<dbReference type="Pfam" id="PF08275">
    <property type="entry name" value="DNAG_N"/>
    <property type="match status" value="1"/>
</dbReference>
<feature type="domain" description="Helicase C-terminal" evidence="4">
    <location>
        <begin position="1846"/>
        <end position="1932"/>
    </location>
</feature>
<feature type="compositionally biased region" description="Low complexity" evidence="2">
    <location>
        <begin position="577"/>
        <end position="586"/>
    </location>
</feature>
<dbReference type="Gene3D" id="3.40.50.300">
    <property type="entry name" value="P-loop containing nucleotide triphosphate hydrolases"/>
    <property type="match status" value="2"/>
</dbReference>
<feature type="coiled-coil region" evidence="1">
    <location>
        <begin position="1503"/>
        <end position="1557"/>
    </location>
</feature>
<feature type="region of interest" description="Disordered" evidence="2">
    <location>
        <begin position="447"/>
        <end position="597"/>
    </location>
</feature>
<name>A0ABQ4JEC7_9ACTN</name>
<dbReference type="InterPro" id="IPR014001">
    <property type="entry name" value="Helicase_ATP-bd"/>
</dbReference>
<dbReference type="SUPFAM" id="SSF53335">
    <property type="entry name" value="S-adenosyl-L-methionine-dependent methyltransferases"/>
    <property type="match status" value="1"/>
</dbReference>
<evidence type="ECO:0008006" key="7">
    <source>
        <dbReference type="Google" id="ProtNLM"/>
    </source>
</evidence>
<dbReference type="Gene3D" id="3.40.50.150">
    <property type="entry name" value="Vaccinia Virus protein VP39"/>
    <property type="match status" value="1"/>
</dbReference>
<evidence type="ECO:0000256" key="1">
    <source>
        <dbReference type="SAM" id="Coils"/>
    </source>
</evidence>
<dbReference type="InterPro" id="IPR001650">
    <property type="entry name" value="Helicase_C-like"/>
</dbReference>
<dbReference type="InterPro" id="IPR037068">
    <property type="entry name" value="DNA_primase_core_N_sf"/>
</dbReference>
<evidence type="ECO:0000259" key="3">
    <source>
        <dbReference type="SMART" id="SM00487"/>
    </source>
</evidence>
<feature type="compositionally biased region" description="Low complexity" evidence="2">
    <location>
        <begin position="2475"/>
        <end position="2493"/>
    </location>
</feature>
<dbReference type="EMBL" id="BOPC01000045">
    <property type="protein sequence ID" value="GIJ28295.1"/>
    <property type="molecule type" value="Genomic_DNA"/>
</dbReference>
<feature type="compositionally biased region" description="Acidic residues" evidence="2">
    <location>
        <begin position="395"/>
        <end position="419"/>
    </location>
</feature>
<feature type="domain" description="Helicase ATP-binding" evidence="3">
    <location>
        <begin position="1381"/>
        <end position="1650"/>
    </location>
</feature>
<dbReference type="Pfam" id="PF00271">
    <property type="entry name" value="Helicase_C"/>
    <property type="match status" value="1"/>
</dbReference>
<evidence type="ECO:0000313" key="6">
    <source>
        <dbReference type="Proteomes" id="UP000653076"/>
    </source>
</evidence>
<comment type="caution">
    <text evidence="5">The sequence shown here is derived from an EMBL/GenBank/DDBJ whole genome shotgun (WGS) entry which is preliminary data.</text>
</comment>
<feature type="compositionally biased region" description="Low complexity" evidence="2">
    <location>
        <begin position="2335"/>
        <end position="2347"/>
    </location>
</feature>
<dbReference type="PANTHER" id="PTHR41313:SF1">
    <property type="entry name" value="DNA METHYLASE ADENINE-SPECIFIC DOMAIN-CONTAINING PROTEIN"/>
    <property type="match status" value="1"/>
</dbReference>
<feature type="region of interest" description="Disordered" evidence="2">
    <location>
        <begin position="395"/>
        <end position="429"/>
    </location>
</feature>
<evidence type="ECO:0000256" key="2">
    <source>
        <dbReference type="SAM" id="MobiDB-lite"/>
    </source>
</evidence>
<keyword evidence="1" id="KW-0175">Coiled coil</keyword>
<dbReference type="RefSeq" id="WP_204035817.1">
    <property type="nucleotide sequence ID" value="NZ_BOPC01000045.1"/>
</dbReference>
<dbReference type="Proteomes" id="UP000653076">
    <property type="component" value="Unassembled WGS sequence"/>
</dbReference>
<feature type="compositionally biased region" description="Basic and acidic residues" evidence="2">
    <location>
        <begin position="1073"/>
        <end position="1084"/>
    </location>
</feature>
<reference evidence="5 6" key="1">
    <citation type="submission" date="2021-01" db="EMBL/GenBank/DDBJ databases">
        <title>Whole genome shotgun sequence of Verrucosispora qiuiae NBRC 106684.</title>
        <authorList>
            <person name="Komaki H."/>
            <person name="Tamura T."/>
        </authorList>
    </citation>
    <scope>NUCLEOTIDE SEQUENCE [LARGE SCALE GENOMIC DNA]</scope>
    <source>
        <strain evidence="5 6">NBRC 106684</strain>
    </source>
</reference>
<dbReference type="PANTHER" id="PTHR41313">
    <property type="entry name" value="ADENINE-SPECIFIC METHYLTRANSFERASE"/>
    <property type="match status" value="1"/>
</dbReference>
<dbReference type="InterPro" id="IPR027417">
    <property type="entry name" value="P-loop_NTPase"/>
</dbReference>
<dbReference type="CDD" id="cd02440">
    <property type="entry name" value="AdoMet_MTases"/>
    <property type="match status" value="1"/>
</dbReference>
<feature type="compositionally biased region" description="Gly residues" evidence="2">
    <location>
        <begin position="540"/>
        <end position="549"/>
    </location>
</feature>
<dbReference type="SMART" id="SM00487">
    <property type="entry name" value="DEXDc"/>
    <property type="match status" value="1"/>
</dbReference>
<dbReference type="InterPro" id="IPR029063">
    <property type="entry name" value="SAM-dependent_MTases_sf"/>
</dbReference>
<feature type="region of interest" description="Disordered" evidence="2">
    <location>
        <begin position="2327"/>
        <end position="2354"/>
    </location>
</feature>
<feature type="compositionally biased region" description="Low complexity" evidence="2">
    <location>
        <begin position="457"/>
        <end position="466"/>
    </location>
</feature>
<dbReference type="SUPFAM" id="SSF56731">
    <property type="entry name" value="DNA primase core"/>
    <property type="match status" value="1"/>
</dbReference>
<feature type="region of interest" description="Disordered" evidence="2">
    <location>
        <begin position="1026"/>
        <end position="1045"/>
    </location>
</feature>
<evidence type="ECO:0000313" key="5">
    <source>
        <dbReference type="EMBL" id="GIJ28295.1"/>
    </source>
</evidence>
<accession>A0ABQ4JEC7</accession>
<dbReference type="PRINTS" id="PR00507">
    <property type="entry name" value="N12N6MTFRASE"/>
</dbReference>
<feature type="region of interest" description="Disordered" evidence="2">
    <location>
        <begin position="2475"/>
        <end position="2503"/>
    </location>
</feature>
<feature type="compositionally biased region" description="Basic and acidic residues" evidence="2">
    <location>
        <begin position="499"/>
        <end position="525"/>
    </location>
</feature>
<evidence type="ECO:0000259" key="4">
    <source>
        <dbReference type="SMART" id="SM00490"/>
    </source>
</evidence>
<dbReference type="InterPro" id="IPR013264">
    <property type="entry name" value="DNAG_N"/>
</dbReference>
<dbReference type="InterPro" id="IPR052933">
    <property type="entry name" value="DNA_Protect_Modify"/>
</dbReference>